<evidence type="ECO:0000256" key="3">
    <source>
        <dbReference type="SAM" id="MobiDB-lite"/>
    </source>
</evidence>
<gene>
    <name evidence="5" type="ORF">AXF42_Ash004935</name>
</gene>
<dbReference type="Pfam" id="PF07727">
    <property type="entry name" value="RVT_2"/>
    <property type="match status" value="1"/>
</dbReference>
<keyword evidence="2 5" id="KW-0378">Hydrolase</keyword>
<dbReference type="GO" id="GO:0016787">
    <property type="term" value="F:hydrolase activity"/>
    <property type="evidence" value="ECO:0007669"/>
    <property type="project" value="UniProtKB-KW"/>
</dbReference>
<dbReference type="SUPFAM" id="SSF53098">
    <property type="entry name" value="Ribonuclease H-like"/>
    <property type="match status" value="1"/>
</dbReference>
<dbReference type="InterPro" id="IPR012337">
    <property type="entry name" value="RNaseH-like_sf"/>
</dbReference>
<sequence length="975" mass="111623">MASQSSSSEVTSRSESNSSLPIVSDNSSHLVTNHKLHGHNFLQWSQSVFMYICGRGKDGHLTGEISAPETTDPKYRAWRTDDHLVMSWLINSMTTEVGENFLLFRTAKEIWEAARETYSSTENSSELFEIETRLYDLRQGELSVTQYFNTLTRCWLQLDMYEIYAWKCPDNSALYKKIVEQKRTIKFLLGLNKDLDEVRGRIMGIKPLPSIREAFAEVRREESRKKLMMTDNHTTPSVEGSALYTHNSHCKKLGHVKETCWKMHGKPADWKPSSGRYERENRANAAVTTDNNAEFSPFTKEQIEALQKMFSHVSSPVSVLYVPKLDCNLLSISKLTRDLKCVTKFYSNLCDFQAVDSGKVIGSAEMHGGLYLLKENNLLGRQVHPSSCVSVNLISNSVSVPVESQVMLWHCRLGHPNFAYIEKLFPHLFINKKSNFYQCEVCQLAKHTRQVYSNLQYKPSHPFSVIHSDIWGPSRKKNINGARWFVSFIDDHTRTTWTFLMKEKSETATIFQSFHSMISTQFQSKIQVLKTDNAKEYFNSTLGPYLSKHGIIHISSCVDTPQQNGVAERKNRHLLEVARAIMFFNHVPKHFWGEAILTATYLINRMPSRVLKFQTPRHVLMEAYPHIRSFSSNLPLKVFGCSSFVHIHQQHRTKLDPKSLKCIFLGYSSNQKGYKCYSPITRKVYNSMDVTFFENQSYFPKSEIQGENSREYQIWDLLQDTQAVLPSTEDTQAVFPSTEPNPDTQPTPLEEPNSATEVPLVDDSNQPIAHRKGVRRCTGHPIERFVAYGKLLPSYRVFVSNLDSVQVPNSIQEALKVPAWKQAVEEEIQALENNDTWSLTELPHGKNPVGCKWIFTVKYKADGSVERFKARLVAKGFTQSYGIDYQETFAPVAKLNTVRVLLSLAVNQDWPIYQLDVKNAFLNGDLDEEVYMTIPPGLENSSNNRLVCKLKKSLYGLKQSPRAWFGINKYINTIK</sequence>
<feature type="compositionally biased region" description="Polar residues" evidence="3">
    <location>
        <begin position="731"/>
        <end position="747"/>
    </location>
</feature>
<dbReference type="Pfam" id="PF13976">
    <property type="entry name" value="gag_pre-integrs"/>
    <property type="match status" value="1"/>
</dbReference>
<dbReference type="InterPro" id="IPR001584">
    <property type="entry name" value="Integrase_cat-core"/>
</dbReference>
<feature type="domain" description="Integrase catalytic" evidence="4">
    <location>
        <begin position="458"/>
        <end position="624"/>
    </location>
</feature>
<accession>A0A2I0B7Z4</accession>
<dbReference type="OrthoDB" id="695883at2759"/>
<dbReference type="InterPro" id="IPR036397">
    <property type="entry name" value="RNaseH_sf"/>
</dbReference>
<dbReference type="GO" id="GO:0046872">
    <property type="term" value="F:metal ion binding"/>
    <property type="evidence" value="ECO:0007669"/>
    <property type="project" value="UniProtKB-KW"/>
</dbReference>
<dbReference type="InterPro" id="IPR025724">
    <property type="entry name" value="GAG-pre-integrase_dom"/>
</dbReference>
<dbReference type="EC" id="3.1.13.-" evidence="5"/>
<organism evidence="5 6">
    <name type="scientific">Apostasia shenzhenica</name>
    <dbReference type="NCBI Taxonomy" id="1088818"/>
    <lineage>
        <taxon>Eukaryota</taxon>
        <taxon>Viridiplantae</taxon>
        <taxon>Streptophyta</taxon>
        <taxon>Embryophyta</taxon>
        <taxon>Tracheophyta</taxon>
        <taxon>Spermatophyta</taxon>
        <taxon>Magnoliopsida</taxon>
        <taxon>Liliopsida</taxon>
        <taxon>Asparagales</taxon>
        <taxon>Orchidaceae</taxon>
        <taxon>Apostasioideae</taxon>
        <taxon>Apostasia</taxon>
    </lineage>
</organism>
<proteinExistence type="predicted"/>
<keyword evidence="6" id="KW-1185">Reference proteome</keyword>
<feature type="compositionally biased region" description="Low complexity" evidence="3">
    <location>
        <begin position="1"/>
        <end position="19"/>
    </location>
</feature>
<evidence type="ECO:0000256" key="2">
    <source>
        <dbReference type="ARBA" id="ARBA00022801"/>
    </source>
</evidence>
<protein>
    <submittedName>
        <fullName evidence="5">Retrovirus-related Pol polyprotein from transposon TNT 1-94</fullName>
        <ecNumber evidence="5">3.1.13.-</ecNumber>
    </submittedName>
</protein>
<dbReference type="Pfam" id="PF00665">
    <property type="entry name" value="rve"/>
    <property type="match status" value="1"/>
</dbReference>
<keyword evidence="1" id="KW-0479">Metal-binding</keyword>
<evidence type="ECO:0000259" key="4">
    <source>
        <dbReference type="PROSITE" id="PS50994"/>
    </source>
</evidence>
<dbReference type="EMBL" id="KZ451906">
    <property type="protein sequence ID" value="PKA63925.1"/>
    <property type="molecule type" value="Genomic_DNA"/>
</dbReference>
<evidence type="ECO:0000256" key="1">
    <source>
        <dbReference type="ARBA" id="ARBA00022723"/>
    </source>
</evidence>
<dbReference type="PROSITE" id="PS50994">
    <property type="entry name" value="INTEGRASE"/>
    <property type="match status" value="1"/>
</dbReference>
<dbReference type="Proteomes" id="UP000236161">
    <property type="component" value="Unassembled WGS sequence"/>
</dbReference>
<dbReference type="SUPFAM" id="SSF56672">
    <property type="entry name" value="DNA/RNA polymerases"/>
    <property type="match status" value="1"/>
</dbReference>
<evidence type="ECO:0000313" key="6">
    <source>
        <dbReference type="Proteomes" id="UP000236161"/>
    </source>
</evidence>
<dbReference type="GO" id="GO:0015074">
    <property type="term" value="P:DNA integration"/>
    <property type="evidence" value="ECO:0007669"/>
    <property type="project" value="InterPro"/>
</dbReference>
<dbReference type="InterPro" id="IPR039537">
    <property type="entry name" value="Retrotran_Ty1/copia-like"/>
</dbReference>
<name>A0A2I0B7Z4_9ASPA</name>
<dbReference type="STRING" id="1088818.A0A2I0B7Z4"/>
<reference evidence="5 6" key="1">
    <citation type="journal article" date="2017" name="Nature">
        <title>The Apostasia genome and the evolution of orchids.</title>
        <authorList>
            <person name="Zhang G.Q."/>
            <person name="Liu K.W."/>
            <person name="Li Z."/>
            <person name="Lohaus R."/>
            <person name="Hsiao Y.Y."/>
            <person name="Niu S.C."/>
            <person name="Wang J.Y."/>
            <person name="Lin Y.C."/>
            <person name="Xu Q."/>
            <person name="Chen L.J."/>
            <person name="Yoshida K."/>
            <person name="Fujiwara S."/>
            <person name="Wang Z.W."/>
            <person name="Zhang Y.Q."/>
            <person name="Mitsuda N."/>
            <person name="Wang M."/>
            <person name="Liu G.H."/>
            <person name="Pecoraro L."/>
            <person name="Huang H.X."/>
            <person name="Xiao X.J."/>
            <person name="Lin M."/>
            <person name="Wu X.Y."/>
            <person name="Wu W.L."/>
            <person name="Chen Y.Y."/>
            <person name="Chang S.B."/>
            <person name="Sakamoto S."/>
            <person name="Ohme-Takagi M."/>
            <person name="Yagi M."/>
            <person name="Zeng S.J."/>
            <person name="Shen C.Y."/>
            <person name="Yeh C.M."/>
            <person name="Luo Y.B."/>
            <person name="Tsai W.C."/>
            <person name="Van de Peer Y."/>
            <person name="Liu Z.J."/>
        </authorList>
    </citation>
    <scope>NUCLEOTIDE SEQUENCE [LARGE SCALE GENOMIC DNA]</scope>
    <source>
        <strain evidence="6">cv. Shenzhen</strain>
        <tissue evidence="5">Stem</tissue>
    </source>
</reference>
<dbReference type="Gene3D" id="3.30.420.10">
    <property type="entry name" value="Ribonuclease H-like superfamily/Ribonuclease H"/>
    <property type="match status" value="1"/>
</dbReference>
<dbReference type="PANTHER" id="PTHR42648:SF22">
    <property type="entry name" value="REVERSE TRANSCRIPTASE TY1_COPIA-TYPE DOMAIN-CONTAINING PROTEIN"/>
    <property type="match status" value="1"/>
</dbReference>
<feature type="region of interest" description="Disordered" evidence="3">
    <location>
        <begin position="1"/>
        <end position="24"/>
    </location>
</feature>
<dbReference type="InterPro" id="IPR043502">
    <property type="entry name" value="DNA/RNA_pol_sf"/>
</dbReference>
<dbReference type="InterPro" id="IPR057670">
    <property type="entry name" value="SH3_retrovirus"/>
</dbReference>
<dbReference type="GO" id="GO:0003676">
    <property type="term" value="F:nucleic acid binding"/>
    <property type="evidence" value="ECO:0007669"/>
    <property type="project" value="InterPro"/>
</dbReference>
<dbReference type="Pfam" id="PF25597">
    <property type="entry name" value="SH3_retrovirus"/>
    <property type="match status" value="1"/>
</dbReference>
<evidence type="ECO:0000313" key="5">
    <source>
        <dbReference type="EMBL" id="PKA63925.1"/>
    </source>
</evidence>
<dbReference type="PANTHER" id="PTHR42648">
    <property type="entry name" value="TRANSPOSASE, PUTATIVE-RELATED"/>
    <property type="match status" value="1"/>
</dbReference>
<dbReference type="InterPro" id="IPR013103">
    <property type="entry name" value="RVT_2"/>
</dbReference>
<feature type="region of interest" description="Disordered" evidence="3">
    <location>
        <begin position="731"/>
        <end position="761"/>
    </location>
</feature>
<dbReference type="AlphaFoldDB" id="A0A2I0B7Z4"/>